<feature type="compositionally biased region" description="Pro residues" evidence="1">
    <location>
        <begin position="27"/>
        <end position="39"/>
    </location>
</feature>
<protein>
    <submittedName>
        <fullName evidence="2">Alternative protein TMEM90A</fullName>
    </submittedName>
</protein>
<evidence type="ECO:0000313" key="2">
    <source>
        <dbReference type="EMBL" id="CCQ43085.1"/>
    </source>
</evidence>
<accession>L8E754</accession>
<dbReference type="EMBL" id="HF583588">
    <property type="protein sequence ID" value="CCQ43085.1"/>
    <property type="molecule type" value="Genomic_DNA"/>
</dbReference>
<organism evidence="2">
    <name type="scientific">Homo sapiens</name>
    <name type="common">Human</name>
    <dbReference type="NCBI Taxonomy" id="9606"/>
    <lineage>
        <taxon>Eukaryota</taxon>
        <taxon>Metazoa</taxon>
        <taxon>Chordata</taxon>
        <taxon>Craniata</taxon>
        <taxon>Vertebrata</taxon>
        <taxon>Euteleostomi</taxon>
        <taxon>Mammalia</taxon>
        <taxon>Eutheria</taxon>
        <taxon>Euarchontoglires</taxon>
        <taxon>Primates</taxon>
        <taxon>Haplorrhini</taxon>
        <taxon>Catarrhini</taxon>
        <taxon>Hominidae</taxon>
        <taxon>Homo</taxon>
    </lineage>
</organism>
<dbReference type="ChiTaRS" id="SYNDIG1L">
    <property type="organism name" value="human"/>
</dbReference>
<name>L8E754_HUMAN</name>
<feature type="region of interest" description="Disordered" evidence="1">
    <location>
        <begin position="1"/>
        <end position="42"/>
    </location>
</feature>
<reference evidence="2" key="1">
    <citation type="journal article" date="2013" name="PLoS ONE">
        <title>Direct detection of alternative open reading frames translation products in human significantly expands the proteome.</title>
        <authorList>
            <person name="Vanderperre B."/>
            <person name="Lucier J.-F."/>
            <person name="Motard J."/>
            <person name="Tremblay G."/>
            <person name="Vanderperre S."/>
            <person name="Wisztorski M."/>
            <person name="Salzet M."/>
            <person name="Boisvert F.-M."/>
            <person name="Roucou X."/>
        </authorList>
    </citation>
    <scope>NUCLEOTIDE SEQUENCE</scope>
</reference>
<proteinExistence type="predicted"/>
<gene>
    <name evidence="2" type="primary">TMEM90A</name>
</gene>
<sequence length="52" mass="5692">MMWEPGHSHAPSRAQGCGSTTEHPLSHCPPLPRALPSPPLLHHSSFKVPLLY</sequence>
<dbReference type="AlphaFoldDB" id="L8E754"/>
<evidence type="ECO:0000256" key="1">
    <source>
        <dbReference type="SAM" id="MobiDB-lite"/>
    </source>
</evidence>